<proteinExistence type="predicted"/>
<feature type="transmembrane region" description="Helical" evidence="1">
    <location>
        <begin position="77"/>
        <end position="94"/>
    </location>
</feature>
<dbReference type="AlphaFoldDB" id="A0A6N7LSK0"/>
<organism evidence="2 3">
    <name type="scientific">Alcanivorax sediminis</name>
    <dbReference type="NCBI Taxonomy" id="2663008"/>
    <lineage>
        <taxon>Bacteria</taxon>
        <taxon>Pseudomonadati</taxon>
        <taxon>Pseudomonadota</taxon>
        <taxon>Gammaproteobacteria</taxon>
        <taxon>Oceanospirillales</taxon>
        <taxon>Alcanivoracaceae</taxon>
        <taxon>Alcanivorax</taxon>
    </lineage>
</organism>
<feature type="transmembrane region" description="Helical" evidence="1">
    <location>
        <begin position="53"/>
        <end position="71"/>
    </location>
</feature>
<gene>
    <name evidence="2" type="ORF">GFN93_03435</name>
</gene>
<evidence type="ECO:0000313" key="3">
    <source>
        <dbReference type="Proteomes" id="UP000469421"/>
    </source>
</evidence>
<dbReference type="Proteomes" id="UP000469421">
    <property type="component" value="Unassembled WGS sequence"/>
</dbReference>
<evidence type="ECO:0000256" key="1">
    <source>
        <dbReference type="SAM" id="Phobius"/>
    </source>
</evidence>
<keyword evidence="1" id="KW-1133">Transmembrane helix</keyword>
<keyword evidence="1" id="KW-0472">Membrane</keyword>
<accession>A0A6N7LSK0</accession>
<sequence length="107" mass="12211">MNNKIHCPSCYQKITGERFISAIPKRAVWYKFEHQEYRCPHCGISLAYDRRTGVLMGIIAVAFLMVSVLVVVGMLPVSIMLIVPAVLFALFFRVRRLVVRPDSVDQL</sequence>
<dbReference type="RefSeq" id="WP_153499008.1">
    <property type="nucleotide sequence ID" value="NZ_WIRE01000001.1"/>
</dbReference>
<evidence type="ECO:0008006" key="4">
    <source>
        <dbReference type="Google" id="ProtNLM"/>
    </source>
</evidence>
<dbReference type="EMBL" id="WIRE01000001">
    <property type="protein sequence ID" value="MQX52286.1"/>
    <property type="molecule type" value="Genomic_DNA"/>
</dbReference>
<keyword evidence="1" id="KW-0812">Transmembrane</keyword>
<evidence type="ECO:0000313" key="2">
    <source>
        <dbReference type="EMBL" id="MQX52286.1"/>
    </source>
</evidence>
<comment type="caution">
    <text evidence="2">The sequence shown here is derived from an EMBL/GenBank/DDBJ whole genome shotgun (WGS) entry which is preliminary data.</text>
</comment>
<protein>
    <recommendedName>
        <fullName evidence="4">Cxxc_20_cxxc protein</fullName>
    </recommendedName>
</protein>
<name>A0A6N7LSK0_9GAMM</name>
<keyword evidence="3" id="KW-1185">Reference proteome</keyword>
<reference evidence="2 3" key="1">
    <citation type="submission" date="2019-10" db="EMBL/GenBank/DDBJ databases">
        <title>Alcanivorax sp.PA15-N-34 draft genome sequence.</title>
        <authorList>
            <person name="Liao X."/>
            <person name="Shao Z."/>
        </authorList>
    </citation>
    <scope>NUCLEOTIDE SEQUENCE [LARGE SCALE GENOMIC DNA]</scope>
    <source>
        <strain evidence="2 3">PA15-N-34</strain>
    </source>
</reference>